<feature type="chain" id="PRO_5014921560" evidence="1">
    <location>
        <begin position="20"/>
        <end position="86"/>
    </location>
</feature>
<reference evidence="2" key="1">
    <citation type="submission" date="2018-01" db="EMBL/GenBank/DDBJ databases">
        <title>An insight into the sialome of Amazonian anophelines.</title>
        <authorList>
            <person name="Ribeiro J.M."/>
            <person name="Scarpassa V."/>
            <person name="Calvo E."/>
        </authorList>
    </citation>
    <scope>NUCLEOTIDE SEQUENCE</scope>
    <source>
        <tissue evidence="2">Salivary glands</tissue>
    </source>
</reference>
<organism evidence="2">
    <name type="scientific">Anopheles marajoara</name>
    <dbReference type="NCBI Taxonomy" id="58244"/>
    <lineage>
        <taxon>Eukaryota</taxon>
        <taxon>Metazoa</taxon>
        <taxon>Ecdysozoa</taxon>
        <taxon>Arthropoda</taxon>
        <taxon>Hexapoda</taxon>
        <taxon>Insecta</taxon>
        <taxon>Pterygota</taxon>
        <taxon>Neoptera</taxon>
        <taxon>Endopterygota</taxon>
        <taxon>Diptera</taxon>
        <taxon>Nematocera</taxon>
        <taxon>Culicoidea</taxon>
        <taxon>Culicidae</taxon>
        <taxon>Anophelinae</taxon>
        <taxon>Anopheles</taxon>
    </lineage>
</organism>
<keyword evidence="1" id="KW-0732">Signal</keyword>
<sequence>MENMKFCLVVLSFWRMTLGRLEAGAGTVEAHGIENGSFRQYLRTHTHTHSVWRTKTGLWALCVCPLLCFYSVELVQSNMCGRLSAW</sequence>
<evidence type="ECO:0000313" key="2">
    <source>
        <dbReference type="EMBL" id="MBW62322.1"/>
    </source>
</evidence>
<dbReference type="AlphaFoldDB" id="A0A2M4CAE3"/>
<evidence type="ECO:0000256" key="1">
    <source>
        <dbReference type="SAM" id="SignalP"/>
    </source>
</evidence>
<name>A0A2M4CAE3_9DIPT</name>
<protein>
    <submittedName>
        <fullName evidence="2">Putative secreted protein</fullName>
    </submittedName>
</protein>
<dbReference type="EMBL" id="GGFJ01013181">
    <property type="protein sequence ID" value="MBW62322.1"/>
    <property type="molecule type" value="Transcribed_RNA"/>
</dbReference>
<accession>A0A2M4CAE3</accession>
<feature type="signal peptide" evidence="1">
    <location>
        <begin position="1"/>
        <end position="19"/>
    </location>
</feature>
<proteinExistence type="predicted"/>